<dbReference type="NCBIfam" id="TIGR01665">
    <property type="entry name" value="put_anti_recept"/>
    <property type="match status" value="1"/>
</dbReference>
<proteinExistence type="predicted"/>
<dbReference type="EMBL" id="SOAZ01000001">
    <property type="protein sequence ID" value="TDT63784.1"/>
    <property type="molecule type" value="Genomic_DNA"/>
</dbReference>
<dbReference type="AlphaFoldDB" id="A0A4R7KVI1"/>
<reference evidence="3 4" key="1">
    <citation type="submission" date="2019-03" db="EMBL/GenBank/DDBJ databases">
        <title>Genomic Encyclopedia of Type Strains, Phase IV (KMG-IV): sequencing the most valuable type-strain genomes for metagenomic binning, comparative biology and taxonomic classification.</title>
        <authorList>
            <person name="Goeker M."/>
        </authorList>
    </citation>
    <scope>NUCLEOTIDE SEQUENCE [LARGE SCALE GENOMIC DNA]</scope>
    <source>
        <strain evidence="3 4">DSM 24455</strain>
    </source>
</reference>
<feature type="domain" description="Tail spike" evidence="1">
    <location>
        <begin position="87"/>
        <end position="335"/>
    </location>
</feature>
<dbReference type="InterPro" id="IPR007119">
    <property type="entry name" value="Phage_tail_spike_N"/>
</dbReference>
<name>A0A4R7KVI1_9CLOT</name>
<dbReference type="Proteomes" id="UP000295325">
    <property type="component" value="Unassembled WGS sequence"/>
</dbReference>
<evidence type="ECO:0000259" key="1">
    <source>
        <dbReference type="Pfam" id="PF06605"/>
    </source>
</evidence>
<dbReference type="Pfam" id="PF18994">
    <property type="entry name" value="Prophage_tailD1"/>
    <property type="match status" value="1"/>
</dbReference>
<feature type="domain" description="Prophage endopeptidase tail N-terminal" evidence="2">
    <location>
        <begin position="13"/>
        <end position="85"/>
    </location>
</feature>
<comment type="caution">
    <text evidence="3">The sequence shown here is derived from an EMBL/GenBank/DDBJ whole genome shotgun (WGS) entry which is preliminary data.</text>
</comment>
<dbReference type="InterPro" id="IPR044051">
    <property type="entry name" value="Prophage_tail_N"/>
</dbReference>
<dbReference type="InterPro" id="IPR010572">
    <property type="entry name" value="Tail_dom"/>
</dbReference>
<evidence type="ECO:0000313" key="3">
    <source>
        <dbReference type="EMBL" id="TDT63784.1"/>
    </source>
</evidence>
<accession>A0A4R7KVI1</accession>
<gene>
    <name evidence="3" type="ORF">EDD71_101211</name>
</gene>
<protein>
    <submittedName>
        <fullName evidence="3">Phage minor structural protein</fullName>
    </submittedName>
</protein>
<dbReference type="Pfam" id="PF06605">
    <property type="entry name" value="Prophage_tail"/>
    <property type="match status" value="1"/>
</dbReference>
<keyword evidence="4" id="KW-1185">Reference proteome</keyword>
<sequence>MIHVYDKKEKSFDKNGLAVLNEAVECKIIEKLNNEYELILSYPLHSKKAQYLQPFNVIKADGQLFRIYNTDKDSNTGLVTVYARHIFYDLLNYIIEDRRAENKTCKEALDIILEEIGLSEVYTAESDLTEVATQYFVKKNGVEAVFLLVNEWQGELVRDNYTIGIMKSKGTDRGVHIRYGKNIIGISEKLNCDNVATWIYPVGMDGITLPEKYLLNPLWEGSDYPDFALVKMVEFKEANSEGLLRIEAQKYLDSHAIPDVNYKVDFILLGQTEEYRNYKALEHVEVGDIVTVKHSILGIDIKVKVISIEKDILSAKNTRVELGQPLSTLEQYFAEISRNSEILASTISQALSSMLYFTNPSTLIIGTAEKEVIYMPIGTVRNTNIMYYLILSVNASSVCTLTIKYSLDNSIISINLKQKLQIGDNLIAIPMALVAIPEGGHYFSVKLSLDTGSITIMPNGLQLAIDGRNLTGGLSSEIPHAEVREELKYSDVSSNRVTFNYIVQSKVPIPAACTEMLIYTDVSEDRTTEVVDIILTQEV</sequence>
<evidence type="ECO:0000259" key="2">
    <source>
        <dbReference type="Pfam" id="PF18994"/>
    </source>
</evidence>
<evidence type="ECO:0000313" key="4">
    <source>
        <dbReference type="Proteomes" id="UP000295325"/>
    </source>
</evidence>
<organism evidence="3 4">
    <name type="scientific">Fonticella tunisiensis</name>
    <dbReference type="NCBI Taxonomy" id="1096341"/>
    <lineage>
        <taxon>Bacteria</taxon>
        <taxon>Bacillati</taxon>
        <taxon>Bacillota</taxon>
        <taxon>Clostridia</taxon>
        <taxon>Eubacteriales</taxon>
        <taxon>Clostridiaceae</taxon>
        <taxon>Fonticella</taxon>
    </lineage>
</organism>